<comment type="caution">
    <text evidence="1">The sequence shown here is derived from an EMBL/GenBank/DDBJ whole genome shotgun (WGS) entry which is preliminary data.</text>
</comment>
<sequence length="273" mass="32399">MEGVYRMKYHLTKFFGQIKVCNKVTEKVDLQFKRLLMEKRKFEEESYVKKLCKANGTICKEDLQALMVDKYFTSHKLAKRANEKIVNSIVLDIVEDCYAHEKISLGYVYQCMQRAKNAIKTIEDFIEKANILRFLLDLLDVEILCDGSIAAMQQIQLYRDYKESFGRKSAKKVNDGGYMRNWKFFEQIHSRRKNRLDHQRLSDIIYMTYKLRLQFRNYDSIDIQSINTVDFWVMPDENDLEFINGDVEGIKSLIFTDNVNIYSKQGCENWTDQ</sequence>
<evidence type="ECO:0000313" key="1">
    <source>
        <dbReference type="EMBL" id="RYR72398.1"/>
    </source>
</evidence>
<protein>
    <submittedName>
        <fullName evidence="1">Uncharacterized protein</fullName>
    </submittedName>
</protein>
<dbReference type="Proteomes" id="UP000289738">
    <property type="component" value="Chromosome A02"/>
</dbReference>
<gene>
    <name evidence="1" type="ORF">Ahy_A02g006613</name>
</gene>
<keyword evidence="2" id="KW-1185">Reference proteome</keyword>
<name>A0A445EAE9_ARAHY</name>
<dbReference type="AlphaFoldDB" id="A0A445EAE9"/>
<reference evidence="1 2" key="1">
    <citation type="submission" date="2019-01" db="EMBL/GenBank/DDBJ databases">
        <title>Sequencing of cultivated peanut Arachis hypogaea provides insights into genome evolution and oil improvement.</title>
        <authorList>
            <person name="Chen X."/>
        </authorList>
    </citation>
    <scope>NUCLEOTIDE SEQUENCE [LARGE SCALE GENOMIC DNA]</scope>
    <source>
        <strain evidence="2">cv. Fuhuasheng</strain>
        <tissue evidence="1">Leaves</tissue>
    </source>
</reference>
<accession>A0A445EAE9</accession>
<dbReference type="STRING" id="3818.A0A445EAE9"/>
<proteinExistence type="predicted"/>
<dbReference type="EMBL" id="SDMP01000002">
    <property type="protein sequence ID" value="RYR72398.1"/>
    <property type="molecule type" value="Genomic_DNA"/>
</dbReference>
<evidence type="ECO:0000313" key="2">
    <source>
        <dbReference type="Proteomes" id="UP000289738"/>
    </source>
</evidence>
<organism evidence="1 2">
    <name type="scientific">Arachis hypogaea</name>
    <name type="common">Peanut</name>
    <dbReference type="NCBI Taxonomy" id="3818"/>
    <lineage>
        <taxon>Eukaryota</taxon>
        <taxon>Viridiplantae</taxon>
        <taxon>Streptophyta</taxon>
        <taxon>Embryophyta</taxon>
        <taxon>Tracheophyta</taxon>
        <taxon>Spermatophyta</taxon>
        <taxon>Magnoliopsida</taxon>
        <taxon>eudicotyledons</taxon>
        <taxon>Gunneridae</taxon>
        <taxon>Pentapetalae</taxon>
        <taxon>rosids</taxon>
        <taxon>fabids</taxon>
        <taxon>Fabales</taxon>
        <taxon>Fabaceae</taxon>
        <taxon>Papilionoideae</taxon>
        <taxon>50 kb inversion clade</taxon>
        <taxon>dalbergioids sensu lato</taxon>
        <taxon>Dalbergieae</taxon>
        <taxon>Pterocarpus clade</taxon>
        <taxon>Arachis</taxon>
    </lineage>
</organism>